<gene>
    <name evidence="1" type="ORF">TNCV_1012331</name>
</gene>
<evidence type="ECO:0000313" key="1">
    <source>
        <dbReference type="EMBL" id="GFY24180.1"/>
    </source>
</evidence>
<evidence type="ECO:0000313" key="2">
    <source>
        <dbReference type="Proteomes" id="UP000887159"/>
    </source>
</evidence>
<protein>
    <submittedName>
        <fullName evidence="1">Uncharacterized protein</fullName>
    </submittedName>
</protein>
<dbReference type="Proteomes" id="UP000887159">
    <property type="component" value="Unassembled WGS sequence"/>
</dbReference>
<comment type="caution">
    <text evidence="1">The sequence shown here is derived from an EMBL/GenBank/DDBJ whole genome shotgun (WGS) entry which is preliminary data.</text>
</comment>
<dbReference type="AlphaFoldDB" id="A0A8X7B9E2"/>
<name>A0A8X7B9E2_TRICX</name>
<organism evidence="1 2">
    <name type="scientific">Trichonephila clavipes</name>
    <name type="common">Golden silk orbweaver</name>
    <name type="synonym">Nephila clavipes</name>
    <dbReference type="NCBI Taxonomy" id="2585209"/>
    <lineage>
        <taxon>Eukaryota</taxon>
        <taxon>Metazoa</taxon>
        <taxon>Ecdysozoa</taxon>
        <taxon>Arthropoda</taxon>
        <taxon>Chelicerata</taxon>
        <taxon>Arachnida</taxon>
        <taxon>Araneae</taxon>
        <taxon>Araneomorphae</taxon>
        <taxon>Entelegynae</taxon>
        <taxon>Araneoidea</taxon>
        <taxon>Nephilidae</taxon>
        <taxon>Trichonephila</taxon>
    </lineage>
</organism>
<keyword evidence="2" id="KW-1185">Reference proteome</keyword>
<dbReference type="EMBL" id="BMAU01021369">
    <property type="protein sequence ID" value="GFY24180.1"/>
    <property type="molecule type" value="Genomic_DNA"/>
</dbReference>
<accession>A0A8X7B9E2</accession>
<reference evidence="1" key="1">
    <citation type="submission" date="2020-08" db="EMBL/GenBank/DDBJ databases">
        <title>Multicomponent nature underlies the extraordinary mechanical properties of spider dragline silk.</title>
        <authorList>
            <person name="Kono N."/>
            <person name="Nakamura H."/>
            <person name="Mori M."/>
            <person name="Yoshida Y."/>
            <person name="Ohtoshi R."/>
            <person name="Malay A.D."/>
            <person name="Moran D.A.P."/>
            <person name="Tomita M."/>
            <person name="Numata K."/>
            <person name="Arakawa K."/>
        </authorList>
    </citation>
    <scope>NUCLEOTIDE SEQUENCE</scope>
</reference>
<proteinExistence type="predicted"/>
<sequence>MGQYDDDECMLPMDVHLDATGHGCDHLDAVNSAWIQLEVSCLSIRTPGFIVDLTAENAHICDAASRVAATIVSKLRVPVTANVVELFVQTLVVLQMNPNYRLNARDGATLSIKAMRVTFLFFSAASDRGPLRSIRTFRLPL</sequence>